<dbReference type="InterPro" id="IPR050712">
    <property type="entry name" value="NAD(P)H-dep_reductase"/>
</dbReference>
<gene>
    <name evidence="2" type="ORF">B1B_17259</name>
</gene>
<protein>
    <submittedName>
        <fullName evidence="2">NADPH-dependent FMN reductase domain-containing protein</fullName>
    </submittedName>
</protein>
<sequence length="144" mass="16060">MASSLPITRTSARGGFPEPVAQLRQKIATADGVLIATPEYNYSFSGILKNAIDWVSRPPDQPFKDKPVAIMGASASLFGTVRAQMHLRQVFVYLDAKLLQRPEIIVPDASHKFDAEGHLTDAATRDLLRTWLVAFEQWIRRLTP</sequence>
<dbReference type="SUPFAM" id="SSF52218">
    <property type="entry name" value="Flavoproteins"/>
    <property type="match status" value="1"/>
</dbReference>
<dbReference type="GO" id="GO:0010181">
    <property type="term" value="F:FMN binding"/>
    <property type="evidence" value="ECO:0007669"/>
    <property type="project" value="TreeGrafter"/>
</dbReference>
<dbReference type="Pfam" id="PF03358">
    <property type="entry name" value="FMN_red"/>
    <property type="match status" value="1"/>
</dbReference>
<dbReference type="EMBL" id="AUZY01011530">
    <property type="protein sequence ID" value="EQD34345.1"/>
    <property type="molecule type" value="Genomic_DNA"/>
</dbReference>
<organism evidence="2">
    <name type="scientific">mine drainage metagenome</name>
    <dbReference type="NCBI Taxonomy" id="410659"/>
    <lineage>
        <taxon>unclassified sequences</taxon>
        <taxon>metagenomes</taxon>
        <taxon>ecological metagenomes</taxon>
    </lineage>
</organism>
<dbReference type="InterPro" id="IPR029039">
    <property type="entry name" value="Flavoprotein-like_sf"/>
</dbReference>
<comment type="caution">
    <text evidence="2">The sequence shown here is derived from an EMBL/GenBank/DDBJ whole genome shotgun (WGS) entry which is preliminary data.</text>
</comment>
<feature type="domain" description="NADPH-dependent FMN reductase-like" evidence="1">
    <location>
        <begin position="13"/>
        <end position="109"/>
    </location>
</feature>
<dbReference type="PANTHER" id="PTHR30543:SF21">
    <property type="entry name" value="NAD(P)H-DEPENDENT FMN REDUCTASE LOT6"/>
    <property type="match status" value="1"/>
</dbReference>
<evidence type="ECO:0000259" key="1">
    <source>
        <dbReference type="Pfam" id="PF03358"/>
    </source>
</evidence>
<accession>T0ZWM1</accession>
<dbReference type="InterPro" id="IPR005025">
    <property type="entry name" value="FMN_Rdtase-like_dom"/>
</dbReference>
<dbReference type="PANTHER" id="PTHR30543">
    <property type="entry name" value="CHROMATE REDUCTASE"/>
    <property type="match status" value="1"/>
</dbReference>
<reference evidence="2" key="2">
    <citation type="journal article" date="2014" name="ISME J.">
        <title>Microbial stratification in low pH oxic and suboxic macroscopic growths along an acid mine drainage.</title>
        <authorList>
            <person name="Mendez-Garcia C."/>
            <person name="Mesa V."/>
            <person name="Sprenger R.R."/>
            <person name="Richter M."/>
            <person name="Diez M.S."/>
            <person name="Solano J."/>
            <person name="Bargiela R."/>
            <person name="Golyshina O.V."/>
            <person name="Manteca A."/>
            <person name="Ramos J.L."/>
            <person name="Gallego J.R."/>
            <person name="Llorente I."/>
            <person name="Martins Dos Santos V.A."/>
            <person name="Jensen O.N."/>
            <person name="Pelaez A.I."/>
            <person name="Sanchez J."/>
            <person name="Ferrer M."/>
        </authorList>
    </citation>
    <scope>NUCLEOTIDE SEQUENCE</scope>
</reference>
<name>T0ZWM1_9ZZZZ</name>
<dbReference type="GO" id="GO:0005829">
    <property type="term" value="C:cytosol"/>
    <property type="evidence" value="ECO:0007669"/>
    <property type="project" value="TreeGrafter"/>
</dbReference>
<reference evidence="2" key="1">
    <citation type="submission" date="2013-08" db="EMBL/GenBank/DDBJ databases">
        <authorList>
            <person name="Mendez C."/>
            <person name="Richter M."/>
            <person name="Ferrer M."/>
            <person name="Sanchez J."/>
        </authorList>
    </citation>
    <scope>NUCLEOTIDE SEQUENCE</scope>
</reference>
<evidence type="ECO:0000313" key="2">
    <source>
        <dbReference type="EMBL" id="EQD34345.1"/>
    </source>
</evidence>
<dbReference type="GO" id="GO:0016491">
    <property type="term" value="F:oxidoreductase activity"/>
    <property type="evidence" value="ECO:0007669"/>
    <property type="project" value="InterPro"/>
</dbReference>
<dbReference type="AlphaFoldDB" id="T0ZWM1"/>
<dbReference type="Gene3D" id="3.40.50.360">
    <property type="match status" value="1"/>
</dbReference>
<proteinExistence type="predicted"/>